<dbReference type="STRING" id="134849.SAMN05443668_11953"/>
<keyword evidence="3" id="KW-1185">Reference proteome</keyword>
<accession>A0A1M7RKX0</accession>
<evidence type="ECO:0000313" key="3">
    <source>
        <dbReference type="Proteomes" id="UP000184440"/>
    </source>
</evidence>
<feature type="signal peptide" evidence="1">
    <location>
        <begin position="1"/>
        <end position="20"/>
    </location>
</feature>
<name>A0A1M7RKX0_9ACTN</name>
<dbReference type="AlphaFoldDB" id="A0A1M7RKX0"/>
<gene>
    <name evidence="2" type="ORF">SAMN05443668_11953</name>
</gene>
<evidence type="ECO:0000256" key="1">
    <source>
        <dbReference type="SAM" id="SignalP"/>
    </source>
</evidence>
<reference evidence="2 3" key="1">
    <citation type="submission" date="2016-11" db="EMBL/GenBank/DDBJ databases">
        <authorList>
            <person name="Jaros S."/>
            <person name="Januszkiewicz K."/>
            <person name="Wedrychowicz H."/>
        </authorList>
    </citation>
    <scope>NUCLEOTIDE SEQUENCE [LARGE SCALE GENOMIC DNA]</scope>
    <source>
        <strain evidence="2 3">DSM 46144</strain>
    </source>
</reference>
<feature type="chain" id="PRO_5038331628" description="WD40-like Beta Propeller Repeat" evidence="1">
    <location>
        <begin position="21"/>
        <end position="372"/>
    </location>
</feature>
<proteinExistence type="predicted"/>
<dbReference type="PROSITE" id="PS51257">
    <property type="entry name" value="PROKAR_LIPOPROTEIN"/>
    <property type="match status" value="1"/>
</dbReference>
<dbReference type="Proteomes" id="UP000184440">
    <property type="component" value="Unassembled WGS sequence"/>
</dbReference>
<dbReference type="EMBL" id="FRCS01000019">
    <property type="protein sequence ID" value="SHN46957.1"/>
    <property type="molecule type" value="Genomic_DNA"/>
</dbReference>
<evidence type="ECO:0000313" key="2">
    <source>
        <dbReference type="EMBL" id="SHN46957.1"/>
    </source>
</evidence>
<dbReference type="SUPFAM" id="SSF50969">
    <property type="entry name" value="YVTN repeat-like/Quinoprotein amine dehydrogenase"/>
    <property type="match status" value="1"/>
</dbReference>
<organism evidence="2 3">
    <name type="scientific">Cryptosporangium aurantiacum</name>
    <dbReference type="NCBI Taxonomy" id="134849"/>
    <lineage>
        <taxon>Bacteria</taxon>
        <taxon>Bacillati</taxon>
        <taxon>Actinomycetota</taxon>
        <taxon>Actinomycetes</taxon>
        <taxon>Cryptosporangiales</taxon>
        <taxon>Cryptosporangiaceae</taxon>
        <taxon>Cryptosporangium</taxon>
    </lineage>
</organism>
<keyword evidence="1" id="KW-0732">Signal</keyword>
<dbReference type="InterPro" id="IPR011044">
    <property type="entry name" value="Quino_amine_DH_bsu"/>
</dbReference>
<protein>
    <recommendedName>
        <fullName evidence="4">WD40-like Beta Propeller Repeat</fullName>
    </recommendedName>
</protein>
<evidence type="ECO:0008006" key="4">
    <source>
        <dbReference type="Google" id="ProtNLM"/>
    </source>
</evidence>
<sequence length="372" mass="38443">MAWSRAVVVVVLLLAAGACGGSDPEPDAKPPTTPRIALADGAAVSVRAADGKVTRVAALPAGWRAEALQWSGDGSELTWVAGKPDLSESRIYRAAVTGNPVRHWECTVFCGSQAFLGADLVGEGSLGGPDTYPRAGGEPQAFESDGLPAGFDLSGGPTYLGLLAGAPKGDAIYFVAARSIDSPKTVYRVGSDRKATVAFEEKSTSVPINGTVSPDGAQLAYTLDKAGTTCPATDSVVVVNLRSRGTVTLTPPPSTAALFVAGLWFDAEGKLFVAYVPGPIPCRPELAEQPETPTHSTAATVYERGGNAWKETDRKAQDGADLGDRRVLELTGPLTVAPGGIRRSSGATLQVVEDGKAEVIGRDVNTFAVAPK</sequence>